<protein>
    <submittedName>
        <fullName evidence="6">DNA polymerase alpha-associated DNA helicase A</fullName>
    </submittedName>
</protein>
<dbReference type="InterPro" id="IPR027417">
    <property type="entry name" value="P-loop_NTPase"/>
</dbReference>
<evidence type="ECO:0000313" key="6">
    <source>
        <dbReference type="EMBL" id="TDZ61745.1"/>
    </source>
</evidence>
<keyword evidence="7" id="KW-1185">Reference proteome</keyword>
<evidence type="ECO:0000259" key="5">
    <source>
        <dbReference type="Pfam" id="PF13087"/>
    </source>
</evidence>
<name>A0A4R8RHQ7_COLTR</name>
<evidence type="ECO:0000256" key="4">
    <source>
        <dbReference type="ARBA" id="ARBA00022840"/>
    </source>
</evidence>
<dbReference type="PANTHER" id="PTHR43788:SF8">
    <property type="entry name" value="DNA-BINDING PROTEIN SMUBP-2"/>
    <property type="match status" value="1"/>
</dbReference>
<dbReference type="InterPro" id="IPR050534">
    <property type="entry name" value="Coronavir_polyprotein_1ab"/>
</dbReference>
<reference evidence="6 7" key="1">
    <citation type="submission" date="2018-12" db="EMBL/GenBank/DDBJ databases">
        <title>Genome sequence and assembly of Colletotrichum trifolii.</title>
        <authorList>
            <person name="Gan P."/>
            <person name="Shirasu K."/>
        </authorList>
    </citation>
    <scope>NUCLEOTIDE SEQUENCE [LARGE SCALE GENOMIC DNA]</scope>
    <source>
        <strain evidence="6 7">543-2</strain>
    </source>
</reference>
<keyword evidence="3" id="KW-0347">Helicase</keyword>
<evidence type="ECO:0000256" key="1">
    <source>
        <dbReference type="ARBA" id="ARBA00022741"/>
    </source>
</evidence>
<proteinExistence type="predicted"/>
<dbReference type="SUPFAM" id="SSF52540">
    <property type="entry name" value="P-loop containing nucleoside triphosphate hydrolases"/>
    <property type="match status" value="1"/>
</dbReference>
<evidence type="ECO:0000256" key="2">
    <source>
        <dbReference type="ARBA" id="ARBA00022801"/>
    </source>
</evidence>
<dbReference type="Pfam" id="PF13087">
    <property type="entry name" value="AAA_12"/>
    <property type="match status" value="1"/>
</dbReference>
<evidence type="ECO:0000256" key="3">
    <source>
        <dbReference type="ARBA" id="ARBA00022806"/>
    </source>
</evidence>
<sequence length="604" mass="66937">MKWPTMLEEAGMRHKVTIHATPDPATTKMEMQAVVNMGLAREGSNNAIRWEYTRNFDPSSIPAGHKLQSVAFHQRFPAIAKLELHDKPQMELLAKLRSVPAGIALYTGGPGSGKSTIAGRIALAAVQSSRHNKVLWVIHSNELCDDAVKTLKHGCSAHKNVRVGRLPTMRVMEDTLLKACSKTNEPPTKFADRRSVTEQKAAYNPDSITAIAIQMAKDDSAEHSAFWNPDVKYLDWKAACRDLLGGALGRFDILVGTPFAVGQLGGCDLPSLIDSPRPSCKDWKPTLIIVEEAGRIPEVQWWIPVSAFPDALVLSMGDTRQFKPLSLSVQADKDREHSRNLTHAWKCTFGEQRQVSILERAELCGQLLAHLSTNRRNRGQIAEWAASSPYRGEMKIEHLRGCGSGLEIEYTDFFSKVLRTRDKSNSVVCDAQGVSYCEGTGLVNHDNRKFAFDLISKAYSANLPSVKFKGKRARIMIITPYTAQLLKYRTELRRATDPSITNSDITARTIDSSMSAEADLVIFDSVRGQDISGFLDNEARMTVATTRALGGAVMIVTGMAITSQRRFPEGDGSFWSFVALHKNRHRYVRAYKKGIRSQPICPPG</sequence>
<gene>
    <name evidence="6" type="primary">HCS1</name>
    <name evidence="6" type="ORF">CTRI78_v004160</name>
</gene>
<dbReference type="Proteomes" id="UP000295703">
    <property type="component" value="Unassembled WGS sequence"/>
</dbReference>
<dbReference type="PANTHER" id="PTHR43788">
    <property type="entry name" value="DNA2/NAM7 HELICASE FAMILY MEMBER"/>
    <property type="match status" value="1"/>
</dbReference>
<keyword evidence="4" id="KW-0067">ATP-binding</keyword>
<dbReference type="GO" id="GO:0005524">
    <property type="term" value="F:ATP binding"/>
    <property type="evidence" value="ECO:0007669"/>
    <property type="project" value="UniProtKB-KW"/>
</dbReference>
<evidence type="ECO:0000313" key="7">
    <source>
        <dbReference type="Proteomes" id="UP000295703"/>
    </source>
</evidence>
<dbReference type="InterPro" id="IPR041679">
    <property type="entry name" value="DNA2/NAM7-like_C"/>
</dbReference>
<keyword evidence="1" id="KW-0547">Nucleotide-binding</keyword>
<dbReference type="GO" id="GO:0016787">
    <property type="term" value="F:hydrolase activity"/>
    <property type="evidence" value="ECO:0007669"/>
    <property type="project" value="UniProtKB-KW"/>
</dbReference>
<organism evidence="6 7">
    <name type="scientific">Colletotrichum trifolii</name>
    <dbReference type="NCBI Taxonomy" id="5466"/>
    <lineage>
        <taxon>Eukaryota</taxon>
        <taxon>Fungi</taxon>
        <taxon>Dikarya</taxon>
        <taxon>Ascomycota</taxon>
        <taxon>Pezizomycotina</taxon>
        <taxon>Sordariomycetes</taxon>
        <taxon>Hypocreomycetidae</taxon>
        <taxon>Glomerellales</taxon>
        <taxon>Glomerellaceae</taxon>
        <taxon>Colletotrichum</taxon>
        <taxon>Colletotrichum orbiculare species complex</taxon>
    </lineage>
</organism>
<accession>A0A4R8RHQ7</accession>
<feature type="domain" description="DNA2/NAM7 helicase-like C-terminal" evidence="5">
    <location>
        <begin position="355"/>
        <end position="555"/>
    </location>
</feature>
<dbReference type="GO" id="GO:0043139">
    <property type="term" value="F:5'-3' DNA helicase activity"/>
    <property type="evidence" value="ECO:0007669"/>
    <property type="project" value="TreeGrafter"/>
</dbReference>
<comment type="caution">
    <text evidence="6">The sequence shown here is derived from an EMBL/GenBank/DDBJ whole genome shotgun (WGS) entry which is preliminary data.</text>
</comment>
<keyword evidence="2" id="KW-0378">Hydrolase</keyword>
<dbReference type="Gene3D" id="3.40.50.300">
    <property type="entry name" value="P-loop containing nucleotide triphosphate hydrolases"/>
    <property type="match status" value="2"/>
</dbReference>
<dbReference type="EMBL" id="RYZW01000029">
    <property type="protein sequence ID" value="TDZ61745.1"/>
    <property type="molecule type" value="Genomic_DNA"/>
</dbReference>
<dbReference type="AlphaFoldDB" id="A0A4R8RHQ7"/>